<dbReference type="Pfam" id="PF25917">
    <property type="entry name" value="BSH_RND"/>
    <property type="match status" value="1"/>
</dbReference>
<dbReference type="Proteomes" id="UP000184147">
    <property type="component" value="Unassembled WGS sequence"/>
</dbReference>
<feature type="domain" description="Multidrug resistance protein MdtA-like barrel-sandwich hybrid" evidence="4">
    <location>
        <begin position="56"/>
        <end position="190"/>
    </location>
</feature>
<dbReference type="Gene3D" id="2.40.420.20">
    <property type="match status" value="1"/>
</dbReference>
<dbReference type="InterPro" id="IPR058625">
    <property type="entry name" value="MdtA-like_BSH"/>
</dbReference>
<dbReference type="Gene3D" id="2.40.30.170">
    <property type="match status" value="1"/>
</dbReference>
<dbReference type="PANTHER" id="PTHR30158">
    <property type="entry name" value="ACRA/E-RELATED COMPONENT OF DRUG EFFLUX TRANSPORTER"/>
    <property type="match status" value="1"/>
</dbReference>
<feature type="domain" description="Multidrug resistance protein MdtA-like beta-barrel" evidence="5">
    <location>
        <begin position="201"/>
        <end position="271"/>
    </location>
</feature>
<dbReference type="Pfam" id="PF25944">
    <property type="entry name" value="Beta-barrel_RND"/>
    <property type="match status" value="1"/>
</dbReference>
<dbReference type="GO" id="GO:0022857">
    <property type="term" value="F:transmembrane transporter activity"/>
    <property type="evidence" value="ECO:0007669"/>
    <property type="project" value="InterPro"/>
</dbReference>
<evidence type="ECO:0000256" key="1">
    <source>
        <dbReference type="ARBA" id="ARBA00004196"/>
    </source>
</evidence>
<dbReference type="GO" id="GO:0046677">
    <property type="term" value="P:response to antibiotic"/>
    <property type="evidence" value="ECO:0007669"/>
    <property type="project" value="TreeGrafter"/>
</dbReference>
<feature type="domain" description="Multidrug resistance protein MdtA-like C-terminal permuted SH3" evidence="6">
    <location>
        <begin position="286"/>
        <end position="346"/>
    </location>
</feature>
<dbReference type="InterPro" id="IPR006143">
    <property type="entry name" value="RND_pump_MFP"/>
</dbReference>
<evidence type="ECO:0000256" key="3">
    <source>
        <dbReference type="SAM" id="Coils"/>
    </source>
</evidence>
<organism evidence="7 8">
    <name type="scientific">Flavobacterium fontis</name>
    <dbReference type="NCBI Taxonomy" id="1124188"/>
    <lineage>
        <taxon>Bacteria</taxon>
        <taxon>Pseudomonadati</taxon>
        <taxon>Bacteroidota</taxon>
        <taxon>Flavobacteriia</taxon>
        <taxon>Flavobacteriales</taxon>
        <taxon>Flavobacteriaceae</taxon>
        <taxon>Flavobacterium</taxon>
    </lineage>
</organism>
<evidence type="ECO:0000259" key="6">
    <source>
        <dbReference type="Pfam" id="PF25967"/>
    </source>
</evidence>
<dbReference type="GO" id="GO:0005886">
    <property type="term" value="C:plasma membrane"/>
    <property type="evidence" value="ECO:0007669"/>
    <property type="project" value="TreeGrafter"/>
</dbReference>
<dbReference type="RefSeq" id="WP_073362367.1">
    <property type="nucleotide sequence ID" value="NZ_FQVQ01000004.1"/>
</dbReference>
<dbReference type="PROSITE" id="PS51257">
    <property type="entry name" value="PROKAR_LIPOPROTEIN"/>
    <property type="match status" value="1"/>
</dbReference>
<proteinExistence type="inferred from homology"/>
<dbReference type="InterPro" id="IPR058627">
    <property type="entry name" value="MdtA-like_C"/>
</dbReference>
<comment type="subcellular location">
    <subcellularLocation>
        <location evidence="1">Cell envelope</location>
    </subcellularLocation>
</comment>
<dbReference type="Pfam" id="PF25967">
    <property type="entry name" value="RND-MFP_C"/>
    <property type="match status" value="1"/>
</dbReference>
<protein>
    <submittedName>
        <fullName evidence="7">Membrane fusion protein, multidrug efflux system</fullName>
    </submittedName>
</protein>
<dbReference type="SUPFAM" id="SSF111369">
    <property type="entry name" value="HlyD-like secretion proteins"/>
    <property type="match status" value="1"/>
</dbReference>
<evidence type="ECO:0000313" key="8">
    <source>
        <dbReference type="Proteomes" id="UP000184147"/>
    </source>
</evidence>
<sequence>MKNLVLGLLALGLVSACQRSNSAENKDNKAYPVLEVVEKDTLISNDFVTDIQAKKNIEIRSRISGILHHIYVNEGQYVKKGQPLFKINDAELRMELSKATAGLQQATADVRMAEIELNQHQSLFNKAIIAKNELDMIKAKLEAKKAQRSFMEAERNTVLQKIAFTKITAPFDGVIDVIPFKEGSLIENGALLTTFSQLEEVYAYFSIPESLYFQLIAEDKLGKHQKIELVLPNGVHYDYKGTLKSAESEIDRSTGSIRFKAAFPNPEHLIKHGTSGKLVISETRKDVITIPKKSTFSIQDKTYVFVVDSNQKVRMRTIQIGAVLSSNYLVSRGIEEGDRIIYEGTQSLRDGDRIQISSKI</sequence>
<keyword evidence="8" id="KW-1185">Reference proteome</keyword>
<evidence type="ECO:0000313" key="7">
    <source>
        <dbReference type="EMBL" id="SHF16865.1"/>
    </source>
</evidence>
<dbReference type="EMBL" id="FQVQ01000004">
    <property type="protein sequence ID" value="SHF16865.1"/>
    <property type="molecule type" value="Genomic_DNA"/>
</dbReference>
<name>A0A1M4ZFV7_9FLAO</name>
<gene>
    <name evidence="7" type="ORF">SAMN05444377_104166</name>
</gene>
<keyword evidence="3" id="KW-0175">Coiled coil</keyword>
<dbReference type="STRING" id="1124188.SAMN05444377_104166"/>
<evidence type="ECO:0000256" key="2">
    <source>
        <dbReference type="ARBA" id="ARBA00009477"/>
    </source>
</evidence>
<comment type="similarity">
    <text evidence="2">Belongs to the membrane fusion protein (MFP) (TC 8.A.1) family.</text>
</comment>
<dbReference type="InterPro" id="IPR058626">
    <property type="entry name" value="MdtA-like_b-barrel"/>
</dbReference>
<dbReference type="Gene3D" id="1.10.287.470">
    <property type="entry name" value="Helix hairpin bin"/>
    <property type="match status" value="1"/>
</dbReference>
<dbReference type="OrthoDB" id="9801814at2"/>
<dbReference type="NCBIfam" id="TIGR01730">
    <property type="entry name" value="RND_mfp"/>
    <property type="match status" value="1"/>
</dbReference>
<dbReference type="PANTHER" id="PTHR30158:SF23">
    <property type="entry name" value="MULTIDRUG RESISTANCE PROTEIN MEXA"/>
    <property type="match status" value="1"/>
</dbReference>
<feature type="coiled-coil region" evidence="3">
    <location>
        <begin position="103"/>
        <end position="156"/>
    </location>
</feature>
<accession>A0A1M4ZFV7</accession>
<reference evidence="7 8" key="1">
    <citation type="submission" date="2016-11" db="EMBL/GenBank/DDBJ databases">
        <authorList>
            <person name="Jaros S."/>
            <person name="Januszkiewicz K."/>
            <person name="Wedrychowicz H."/>
        </authorList>
    </citation>
    <scope>NUCLEOTIDE SEQUENCE [LARGE SCALE GENOMIC DNA]</scope>
    <source>
        <strain evidence="7 8">DSM 25660</strain>
    </source>
</reference>
<dbReference type="AlphaFoldDB" id="A0A1M4ZFV7"/>
<evidence type="ECO:0000259" key="5">
    <source>
        <dbReference type="Pfam" id="PF25944"/>
    </source>
</evidence>
<evidence type="ECO:0000259" key="4">
    <source>
        <dbReference type="Pfam" id="PF25917"/>
    </source>
</evidence>
<dbReference type="GO" id="GO:0030313">
    <property type="term" value="C:cell envelope"/>
    <property type="evidence" value="ECO:0007669"/>
    <property type="project" value="UniProtKB-SubCell"/>
</dbReference>
<dbReference type="Gene3D" id="2.40.50.100">
    <property type="match status" value="1"/>
</dbReference>